<reference evidence="1" key="1">
    <citation type="submission" date="2023-04" db="EMBL/GenBank/DDBJ databases">
        <authorList>
            <consortium name="ELIXIR-Norway"/>
        </authorList>
    </citation>
    <scope>NUCLEOTIDE SEQUENCE [LARGE SCALE GENOMIC DNA]</scope>
</reference>
<evidence type="ECO:0000313" key="2">
    <source>
        <dbReference type="Proteomes" id="UP001176941"/>
    </source>
</evidence>
<sequence>MSTPHLRSRRSASYGHREELRCDAGNSTRSRRARIAFVAHAPYTKHSTAITTCLSRQLGICIALCSAASFQRISASAGKADFLLADLVRAGGGSAQQCGMGLPAAHRHPSTRIEPHRRWSPFSALCKRRPLVRNRITHHGTTRLLTYPHPAPLLPNG</sequence>
<name>A0ABN8XJB1_RANTA</name>
<organism evidence="1 2">
    <name type="scientific">Rangifer tarandus platyrhynchus</name>
    <name type="common">Svalbard reindeer</name>
    <dbReference type="NCBI Taxonomy" id="3082113"/>
    <lineage>
        <taxon>Eukaryota</taxon>
        <taxon>Metazoa</taxon>
        <taxon>Chordata</taxon>
        <taxon>Craniata</taxon>
        <taxon>Vertebrata</taxon>
        <taxon>Euteleostomi</taxon>
        <taxon>Mammalia</taxon>
        <taxon>Eutheria</taxon>
        <taxon>Laurasiatheria</taxon>
        <taxon>Artiodactyla</taxon>
        <taxon>Ruminantia</taxon>
        <taxon>Pecora</taxon>
        <taxon>Cervidae</taxon>
        <taxon>Odocoileinae</taxon>
        <taxon>Rangifer</taxon>
    </lineage>
</organism>
<gene>
    <name evidence="1" type="ORF">MRATA1EN1_LOCUS31103</name>
</gene>
<keyword evidence="2" id="KW-1185">Reference proteome</keyword>
<comment type="caution">
    <text evidence="1">The sequence shown here is derived from an EMBL/GenBank/DDBJ whole genome shotgun (WGS) entry which is preliminary data.</text>
</comment>
<protein>
    <submittedName>
        <fullName evidence="1">Uncharacterized protein</fullName>
    </submittedName>
</protein>
<dbReference type="Proteomes" id="UP001176941">
    <property type="component" value="Unassembled WGS sequence"/>
</dbReference>
<proteinExistence type="predicted"/>
<dbReference type="EMBL" id="CATKSN020000328">
    <property type="protein sequence ID" value="CAI9149485.1"/>
    <property type="molecule type" value="Genomic_DNA"/>
</dbReference>
<accession>A0ABN8XJB1</accession>
<evidence type="ECO:0000313" key="1">
    <source>
        <dbReference type="EMBL" id="CAI9149485.1"/>
    </source>
</evidence>